<dbReference type="Pfam" id="PF13738">
    <property type="entry name" value="Pyr_redox_3"/>
    <property type="match status" value="1"/>
</dbReference>
<gene>
    <name evidence="2" type="ORF">GP475_10580</name>
</gene>
<dbReference type="EMBL" id="CP046884">
    <property type="protein sequence ID" value="QNQ91023.1"/>
    <property type="molecule type" value="Genomic_DNA"/>
</dbReference>
<dbReference type="AlphaFoldDB" id="A0A7H0SR48"/>
<evidence type="ECO:0000313" key="3">
    <source>
        <dbReference type="Proteomes" id="UP000516320"/>
    </source>
</evidence>
<dbReference type="Proteomes" id="UP000516320">
    <property type="component" value="Chromosome"/>
</dbReference>
<dbReference type="PRINTS" id="PR00368">
    <property type="entry name" value="FADPNR"/>
</dbReference>
<dbReference type="GO" id="GO:0050660">
    <property type="term" value="F:flavin adenine dinucleotide binding"/>
    <property type="evidence" value="ECO:0007669"/>
    <property type="project" value="TreeGrafter"/>
</dbReference>
<keyword evidence="3" id="KW-1185">Reference proteome</keyword>
<dbReference type="InterPro" id="IPR036188">
    <property type="entry name" value="FAD/NAD-bd_sf"/>
</dbReference>
<evidence type="ECO:0000313" key="2">
    <source>
        <dbReference type="EMBL" id="QNQ91023.1"/>
    </source>
</evidence>
<proteinExistence type="predicted"/>
<organism evidence="2 3">
    <name type="scientific">Corynebacterium poyangense</name>
    <dbReference type="NCBI Taxonomy" id="2684405"/>
    <lineage>
        <taxon>Bacteria</taxon>
        <taxon>Bacillati</taxon>
        <taxon>Actinomycetota</taxon>
        <taxon>Actinomycetes</taxon>
        <taxon>Mycobacteriales</taxon>
        <taxon>Corynebacteriaceae</taxon>
        <taxon>Corynebacterium</taxon>
    </lineage>
</organism>
<protein>
    <submittedName>
        <fullName evidence="2">SidA/IucD/PvdA family monooxygenase</fullName>
    </submittedName>
</protein>
<reference evidence="2 3" key="1">
    <citation type="submission" date="2019-12" db="EMBL/GenBank/DDBJ databases">
        <title>Corynebacterium sp. nov., isolated from feces of the Anser Albifrons in China.</title>
        <authorList>
            <person name="Liu Q."/>
        </authorList>
    </citation>
    <scope>NUCLEOTIDE SEQUENCE [LARGE SCALE GENOMIC DNA]</scope>
    <source>
        <strain evidence="2 3">4H37-19</strain>
    </source>
</reference>
<dbReference type="InterPro" id="IPR050982">
    <property type="entry name" value="Auxin_biosynth/cation_transpt"/>
</dbReference>
<dbReference type="GO" id="GO:0004497">
    <property type="term" value="F:monooxygenase activity"/>
    <property type="evidence" value="ECO:0007669"/>
    <property type="project" value="UniProtKB-KW"/>
</dbReference>
<dbReference type="PANTHER" id="PTHR43539:SF89">
    <property type="entry name" value="NAD(P)-BINDING DOMAIN-CONTAINING PROTEIN"/>
    <property type="match status" value="1"/>
</dbReference>
<dbReference type="PANTHER" id="PTHR43539">
    <property type="entry name" value="FLAVIN-BINDING MONOOXYGENASE-LIKE PROTEIN (AFU_ORTHOLOGUE AFUA_4G09220)"/>
    <property type="match status" value="1"/>
</dbReference>
<accession>A0A7H0SR48</accession>
<dbReference type="PRINTS" id="PR00469">
    <property type="entry name" value="PNDRDTASEII"/>
</dbReference>
<name>A0A7H0SR48_9CORY</name>
<keyword evidence="2" id="KW-0503">Monooxygenase</keyword>
<dbReference type="RefSeq" id="WP_187974333.1">
    <property type="nucleotide sequence ID" value="NZ_CP046884.1"/>
</dbReference>
<dbReference type="KEGG" id="cpoy:GP475_10580"/>
<dbReference type="Gene3D" id="3.50.50.60">
    <property type="entry name" value="FAD/NAD(P)-binding domain"/>
    <property type="match status" value="2"/>
</dbReference>
<sequence>MPSPHPLDVIVIGAGPAGIGTALACQAIDGMTVGVVEAGEIGNSFLHWHHCQTMLTPSFTSNGYGALDLNAIHPLTSPAFTLHTDYPTGEEYALYLRSLVNYFELPVLTNTEVTAITVDKDGIFHLNTAQGLAAARHLVWAGGEYHHPLLPHIPGRDHCDHSSSLHAWARHEGKGHRIAIIGGYESGIEMACHHAEHGMQVWLFDAAQPWENNTADPSISLAPRTRRRLKAARQSGLIHPIAHRVDLVEKQSENYVVTTSQGQQYQVDYRPIAATGYGAGLGPTDQLFKRRADGWPLVTENDESTITPNLFLNGPVLRHNQRHFCCIYKFRQRCAYLAEIIAQRLGHDSSGLNPWRDKGMIIDDLDCCGTECTC</sequence>
<dbReference type="SUPFAM" id="SSF51905">
    <property type="entry name" value="FAD/NAD(P)-binding domain"/>
    <property type="match status" value="1"/>
</dbReference>
<evidence type="ECO:0000256" key="1">
    <source>
        <dbReference type="ARBA" id="ARBA00023002"/>
    </source>
</evidence>
<keyword evidence="1" id="KW-0560">Oxidoreductase</keyword>